<sequence length="855" mass="95294">MNTIVDCGGCWDVERRSASTTTTTFHPSRGGGEGGGSSVVAASSAARRSRVVNALTDGDDQPSEVCLPPVLTNPLVQHQHQHTAPLSTSAARRKRRKRRPRSNSALLAALPSVQRDMFRSLWRATLQAFIQTQQTQGALHAGHEEDLNHSLNAVGNLSQRQVERIHEIDANSVRDPVIRRVVKEKGHSTRNVFLETEPIERPDKRGRLSRHDESANNHKARSPLAKKRRSYSGSADEQRRKEKKCKKRLRRSRSCSSGSSSSDSEAENSEHSSDHGVRKKSRRSKKRKKDKHKGKKKSRRESSYSGDERRKRHHHHHSKERSKGNRADDDDRQTDSKHLQQRHKSRSNDKSRRDESRKPRGDEVCHSDKNVPEQKFASGASKLSFSPLCDEEPTEEKAIDYRASDKNHVELLMKLPSKKVVPGRWLDEDETHKPEADLTGTGSSSKAIKAKTPNGNEVSASKQIQEVPEQSGSIAIKGSPRSVACEKLVFANQHSDSLDAEERLLNNDFPKSLRIQPTAKKNFALTTDAAVRTETDQPAGPSKGRSLPSTHHRMSLSRQSSSSPDCAKIRKLLASKKVTSPDTPSSNVSGTSNGRSDLRNGSRSPPTGRTGSHSRSRSNSRSRTSTCAGGDGIAGVNGVGVHFMNSTTSCKEPELSKWEKSDALPAAYRSRSNSLSKSRSAHSLSRSRSRERSGGGRSRSHSRSRSRSGSARSRRSRSGSGRRSTSRRPGSRGRSRSYSRSSYSSRSRSRSRRYSSRSRSRSYTRSRSRSRSPSIPRRAGSPSFLDKRRITRAPDGPSWRKRRRQSSSWDSRYSRSSKSLTRSWSSTSTRSNESSSRSRRRRRRHSSSSSTSSGY</sequence>
<feature type="compositionally biased region" description="Polar residues" evidence="1">
    <location>
        <begin position="77"/>
        <end position="90"/>
    </location>
</feature>
<feature type="region of interest" description="Disordered" evidence="1">
    <location>
        <begin position="192"/>
        <end position="394"/>
    </location>
</feature>
<feature type="compositionally biased region" description="Basic residues" evidence="1">
    <location>
        <begin position="310"/>
        <end position="320"/>
    </location>
</feature>
<feature type="compositionally biased region" description="Low complexity" evidence="1">
    <location>
        <begin position="669"/>
        <end position="686"/>
    </location>
</feature>
<dbReference type="OrthoDB" id="6536837at2759"/>
<dbReference type="OMA" id="CCNSTEM"/>
<feature type="compositionally biased region" description="Basic and acidic residues" evidence="1">
    <location>
        <begin position="321"/>
        <end position="338"/>
    </location>
</feature>
<feature type="compositionally biased region" description="Low complexity" evidence="1">
    <location>
        <begin position="254"/>
        <end position="263"/>
    </location>
</feature>
<feature type="region of interest" description="Disordered" evidence="1">
    <location>
        <begin position="668"/>
        <end position="855"/>
    </location>
</feature>
<evidence type="ECO:0000313" key="3">
    <source>
        <dbReference type="Proteomes" id="UP000594260"/>
    </source>
</evidence>
<reference evidence="2" key="1">
    <citation type="submission" date="2021-01" db="UniProtKB">
        <authorList>
            <consortium name="EnsemblMetazoa"/>
        </authorList>
    </citation>
    <scope>IDENTIFICATION</scope>
</reference>
<dbReference type="Proteomes" id="UP000594260">
    <property type="component" value="Unplaced"/>
</dbReference>
<feature type="compositionally biased region" description="Basic and acidic residues" evidence="1">
    <location>
        <begin position="300"/>
        <end position="309"/>
    </location>
</feature>
<dbReference type="EnsemblMetazoa" id="XM_022800772">
    <property type="protein sequence ID" value="XP_022656507"/>
    <property type="gene ID" value="LOC111248430"/>
</dbReference>
<feature type="compositionally biased region" description="Basic and acidic residues" evidence="1">
    <location>
        <begin position="198"/>
        <end position="216"/>
    </location>
</feature>
<dbReference type="KEGG" id="vde:111248430"/>
<dbReference type="InParanoid" id="A0A7M7M813"/>
<evidence type="ECO:0000256" key="1">
    <source>
        <dbReference type="SAM" id="MobiDB-lite"/>
    </source>
</evidence>
<feature type="compositionally biased region" description="Polar residues" evidence="1">
    <location>
        <begin position="577"/>
        <end position="605"/>
    </location>
</feature>
<feature type="compositionally biased region" description="Basic residues" evidence="1">
    <location>
        <begin position="724"/>
        <end position="737"/>
    </location>
</feature>
<organism evidence="2 3">
    <name type="scientific">Varroa destructor</name>
    <name type="common">Honeybee mite</name>
    <dbReference type="NCBI Taxonomy" id="109461"/>
    <lineage>
        <taxon>Eukaryota</taxon>
        <taxon>Metazoa</taxon>
        <taxon>Ecdysozoa</taxon>
        <taxon>Arthropoda</taxon>
        <taxon>Chelicerata</taxon>
        <taxon>Arachnida</taxon>
        <taxon>Acari</taxon>
        <taxon>Parasitiformes</taxon>
        <taxon>Mesostigmata</taxon>
        <taxon>Gamasina</taxon>
        <taxon>Dermanyssoidea</taxon>
        <taxon>Varroidae</taxon>
        <taxon>Varroa</taxon>
    </lineage>
</organism>
<feature type="compositionally biased region" description="Basic residues" evidence="1">
    <location>
        <begin position="277"/>
        <end position="299"/>
    </location>
</feature>
<feature type="compositionally biased region" description="Polar residues" evidence="1">
    <location>
        <begin position="453"/>
        <end position="473"/>
    </location>
</feature>
<dbReference type="AlphaFoldDB" id="A0A7M7M813"/>
<feature type="compositionally biased region" description="Low complexity" evidence="1">
    <location>
        <begin position="771"/>
        <end position="783"/>
    </location>
</feature>
<feature type="region of interest" description="Disordered" evidence="1">
    <location>
        <begin position="77"/>
        <end position="105"/>
    </location>
</feature>
<feature type="compositionally biased region" description="Basic residues" evidence="1">
    <location>
        <begin position="698"/>
        <end position="717"/>
    </location>
</feature>
<feature type="compositionally biased region" description="Basic residues" evidence="1">
    <location>
        <begin position="241"/>
        <end position="253"/>
    </location>
</feature>
<feature type="region of interest" description="Disordered" evidence="1">
    <location>
        <begin position="531"/>
        <end position="633"/>
    </location>
</feature>
<keyword evidence="3" id="KW-1185">Reference proteome</keyword>
<feature type="compositionally biased region" description="Basic residues" evidence="1">
    <location>
        <begin position="218"/>
        <end position="230"/>
    </location>
</feature>
<name>A0A7M7M813_VARDE</name>
<feature type="region of interest" description="Disordered" evidence="1">
    <location>
        <begin position="429"/>
        <end position="475"/>
    </location>
</feature>
<feature type="compositionally biased region" description="Basic residues" evidence="1">
    <location>
        <begin position="747"/>
        <end position="770"/>
    </location>
</feature>
<protein>
    <submittedName>
        <fullName evidence="2">Uncharacterized protein</fullName>
    </submittedName>
</protein>
<evidence type="ECO:0000313" key="2">
    <source>
        <dbReference type="EnsemblMetazoa" id="XP_022656507"/>
    </source>
</evidence>
<feature type="compositionally biased region" description="Basic and acidic residues" evidence="1">
    <location>
        <begin position="346"/>
        <end position="372"/>
    </location>
</feature>
<dbReference type="GeneID" id="111248430"/>
<accession>A0A7M7M813</accession>
<dbReference type="RefSeq" id="XP_022656507.1">
    <property type="nucleotide sequence ID" value="XM_022800772.1"/>
</dbReference>
<feature type="compositionally biased region" description="Basic residues" evidence="1">
    <location>
        <begin position="91"/>
        <end position="101"/>
    </location>
</feature>
<feature type="region of interest" description="Disordered" evidence="1">
    <location>
        <begin position="18"/>
        <end position="42"/>
    </location>
</feature>
<feature type="compositionally biased region" description="Low complexity" evidence="1">
    <location>
        <begin position="806"/>
        <end position="835"/>
    </location>
</feature>
<proteinExistence type="predicted"/>
<feature type="compositionally biased region" description="Basic residues" evidence="1">
    <location>
        <begin position="837"/>
        <end position="846"/>
    </location>
</feature>